<dbReference type="PANTHER" id="PTHR24223:SF108">
    <property type="entry name" value="ABC TRANSPORTER C FAMILY MEMBER 8"/>
    <property type="match status" value="1"/>
</dbReference>
<feature type="transmembrane region" description="Helical" evidence="11">
    <location>
        <begin position="276"/>
        <end position="293"/>
    </location>
</feature>
<evidence type="ECO:0000256" key="8">
    <source>
        <dbReference type="ARBA" id="ARBA00022989"/>
    </source>
</evidence>
<dbReference type="InterPro" id="IPR050173">
    <property type="entry name" value="ABC_transporter_C-like"/>
</dbReference>
<dbReference type="SUPFAM" id="SSF90123">
    <property type="entry name" value="ABC transporter transmembrane region"/>
    <property type="match status" value="2"/>
</dbReference>
<feature type="compositionally biased region" description="Basic and acidic residues" evidence="10">
    <location>
        <begin position="790"/>
        <end position="815"/>
    </location>
</feature>
<keyword evidence="7" id="KW-0067">ATP-binding</keyword>
<dbReference type="EMBL" id="AMZH03007007">
    <property type="protein sequence ID" value="RRT62386.1"/>
    <property type="molecule type" value="Genomic_DNA"/>
</dbReference>
<keyword evidence="8 11" id="KW-1133">Transmembrane helix</keyword>
<sequence>MIASFRRQHNSRSRQRRWDFIVISGCCASTGIAYFSAGVRALSLEEDDELTNWTRFSYFARSLIWIAIAVSLIIQPTEWVQNLSLVWWTSSSLVSSAHTLNLLLKDRRRSLPILDLLSWSVNLLLLYCAIKLAAQRCLHKGDPKDSISRPLPSENGWNHAPVKKTGLLGRLTFSWLNPLLRLGYSKPLHLDDIPPLDLEDEASYAYKRFFQIWDVGRGAKGKTRNLVSSALARCYSMDILITSVYALLKTVAVSASPILLYVFVQYNYREERDLCMGLALVGFLVLLKLVESLSQRHWFFESRRLGMRMRSALMAAIFEKMLKLSSHGRRKHSTGEIVNYIAVDAYRLGDFPYWFHMAWSQPLQLLLSVAILFWAVGIGALPGLVPLVILGIANVPFAKILQRYQSEFMSAQDERLRATSEALNSMKIIKLQSWEEHFRKMIQDLRDVEFKWLSEIQNKKAYGSALYWISPTIVSSVVFAGTAAMGSAPLNASTIFTVLATLRVMSEPVRMLPEVLSIMIQVKVSLDRINTFLHEDEIKEDDVKRGHLQNSNLSVQLRNGVFCWEAGESIPTLENLNLTINKGEKVAVCGPVGSGKSSLLCAILGETPKLSGSVEVFGSIAYGSQTSWIQSGTIRDNILYGKPMDEALYQKAIKSCALDKDIDNFDHGDLTEIGHRGLNMSGGQKQRIQLARAVYNDADIYLLDDPFSAVDAHTAGILFHVRTNNCCDCVMSALEKKTVVLVTHQVEFLPETDRILVAQEGTYEQLLKSGTAFEQLVNAHQSSMNMIDSSSHENQKNLAESGREHDVHQPTKQESEVEISGKGVSAAQLTEDEETEIGDLGWKPYRDYLQVSGGYTLLVWMILLQSVFVLFQSLSGYWLAVVAQLQHVSGGILVGVYAVISTLSCLFAYTRSLVAARQGLNASKAFFSSLMDSVFRAPMSFFDSTPVGRILTRVRYRPNAPLVLKGITCTFASGHKIGVVGRTGSGKTTLVSALFRLVDPTSGRILIDEVDICSIGLKDLRMKLSIIPQEPTLFRGSIRSNLDPLGLHTDQEIWEVPPNHHISMRIMINSQSVIDVLHELTIAGLGEMSAENCHQHSSYSTGFSR</sequence>
<feature type="transmembrane region" description="Helical" evidence="11">
    <location>
        <begin position="891"/>
        <end position="909"/>
    </location>
</feature>
<feature type="transmembrane region" description="Helical" evidence="11">
    <location>
        <begin position="56"/>
        <end position="74"/>
    </location>
</feature>
<dbReference type="GO" id="GO:0005524">
    <property type="term" value="F:ATP binding"/>
    <property type="evidence" value="ECO:0007669"/>
    <property type="project" value="UniProtKB-KW"/>
</dbReference>
<evidence type="ECO:0000256" key="11">
    <source>
        <dbReference type="SAM" id="Phobius"/>
    </source>
</evidence>
<evidence type="ECO:0000256" key="7">
    <source>
        <dbReference type="ARBA" id="ARBA00022840"/>
    </source>
</evidence>
<reference evidence="14 15" key="1">
    <citation type="journal article" date="2014" name="Agronomy (Basel)">
        <title>A Draft Genome Sequence for Ensete ventricosum, the Drought-Tolerant Tree Against Hunger.</title>
        <authorList>
            <person name="Harrison J."/>
            <person name="Moore K.A."/>
            <person name="Paszkiewicz K."/>
            <person name="Jones T."/>
            <person name="Grant M."/>
            <person name="Ambacheew D."/>
            <person name="Muzemil S."/>
            <person name="Studholme D.J."/>
        </authorList>
    </citation>
    <scope>NUCLEOTIDE SEQUENCE [LARGE SCALE GENOMIC DNA]</scope>
</reference>
<dbReference type="GO" id="GO:0016887">
    <property type="term" value="F:ATP hydrolysis activity"/>
    <property type="evidence" value="ECO:0007669"/>
    <property type="project" value="InterPro"/>
</dbReference>
<evidence type="ECO:0000259" key="12">
    <source>
        <dbReference type="PROSITE" id="PS50893"/>
    </source>
</evidence>
<dbReference type="PROSITE" id="PS50929">
    <property type="entry name" value="ABC_TM1F"/>
    <property type="match status" value="2"/>
</dbReference>
<evidence type="ECO:0000256" key="5">
    <source>
        <dbReference type="ARBA" id="ARBA00022737"/>
    </source>
</evidence>
<dbReference type="FunFam" id="3.40.50.300:FF:000973">
    <property type="entry name" value="Multidrug resistance-associated protein 4"/>
    <property type="match status" value="1"/>
</dbReference>
<evidence type="ECO:0000313" key="15">
    <source>
        <dbReference type="Proteomes" id="UP000287651"/>
    </source>
</evidence>
<feature type="transmembrane region" description="Helical" evidence="11">
    <location>
        <begin position="855"/>
        <end position="879"/>
    </location>
</feature>
<dbReference type="Pfam" id="PF00664">
    <property type="entry name" value="ABC_membrane"/>
    <property type="match status" value="2"/>
</dbReference>
<comment type="subcellular location">
    <subcellularLocation>
        <location evidence="1">Membrane</location>
        <topology evidence="1">Multi-pass membrane protein</topology>
    </subcellularLocation>
</comment>
<proteinExistence type="inferred from homology"/>
<dbReference type="PANTHER" id="PTHR24223">
    <property type="entry name" value="ATP-BINDING CASSETTE SUB-FAMILY C"/>
    <property type="match status" value="1"/>
</dbReference>
<dbReference type="InterPro" id="IPR017871">
    <property type="entry name" value="ABC_transporter-like_CS"/>
</dbReference>
<dbReference type="GO" id="GO:0140359">
    <property type="term" value="F:ABC-type transporter activity"/>
    <property type="evidence" value="ECO:0007669"/>
    <property type="project" value="InterPro"/>
</dbReference>
<feature type="transmembrane region" description="Helical" evidence="11">
    <location>
        <begin position="20"/>
        <end position="36"/>
    </location>
</feature>
<feature type="region of interest" description="Disordered" evidence="10">
    <location>
        <begin position="786"/>
        <end position="815"/>
    </location>
</feature>
<keyword evidence="9 11" id="KW-0472">Membrane</keyword>
<dbReference type="InterPro" id="IPR011527">
    <property type="entry name" value="ABC1_TM_dom"/>
</dbReference>
<comment type="similarity">
    <text evidence="2">Belongs to the ABC transporter superfamily. ABCC family. Conjugate transporter (TC 3.A.1.208) subfamily.</text>
</comment>
<evidence type="ECO:0000256" key="9">
    <source>
        <dbReference type="ARBA" id="ARBA00023136"/>
    </source>
</evidence>
<protein>
    <recommendedName>
        <fullName evidence="16">ABC transmembrane type-1 domain-containing protein</fullName>
    </recommendedName>
</protein>
<dbReference type="FunFam" id="1.20.1560.10:FF:000003">
    <property type="entry name" value="ABC transporter C family member 10"/>
    <property type="match status" value="1"/>
</dbReference>
<dbReference type="GO" id="GO:0016020">
    <property type="term" value="C:membrane"/>
    <property type="evidence" value="ECO:0007669"/>
    <property type="project" value="UniProtKB-SubCell"/>
</dbReference>
<dbReference type="Gene3D" id="3.40.50.300">
    <property type="entry name" value="P-loop containing nucleotide triphosphate hydrolases"/>
    <property type="match status" value="2"/>
</dbReference>
<dbReference type="Pfam" id="PF00005">
    <property type="entry name" value="ABC_tran"/>
    <property type="match status" value="2"/>
</dbReference>
<dbReference type="SUPFAM" id="SSF52540">
    <property type="entry name" value="P-loop containing nucleoside triphosphate hydrolases"/>
    <property type="match status" value="2"/>
</dbReference>
<accession>A0A426ZEN8</accession>
<keyword evidence="6" id="KW-0547">Nucleotide-binding</keyword>
<dbReference type="InterPro" id="IPR003439">
    <property type="entry name" value="ABC_transporter-like_ATP-bd"/>
</dbReference>
<dbReference type="CDD" id="cd18579">
    <property type="entry name" value="ABC_6TM_ABCC_D1"/>
    <property type="match status" value="1"/>
</dbReference>
<evidence type="ECO:0000256" key="3">
    <source>
        <dbReference type="ARBA" id="ARBA00022448"/>
    </source>
</evidence>
<evidence type="ECO:0000313" key="14">
    <source>
        <dbReference type="EMBL" id="RRT62386.1"/>
    </source>
</evidence>
<feature type="domain" description="ABC transmembrane type-1" evidence="13">
    <location>
        <begin position="859"/>
        <end position="954"/>
    </location>
</feature>
<dbReference type="AlphaFoldDB" id="A0A426ZEN8"/>
<dbReference type="SMART" id="SM00382">
    <property type="entry name" value="AAA"/>
    <property type="match status" value="2"/>
</dbReference>
<dbReference type="CDD" id="cd03250">
    <property type="entry name" value="ABCC_MRP_domain1"/>
    <property type="match status" value="1"/>
</dbReference>
<evidence type="ECO:0000256" key="6">
    <source>
        <dbReference type="ARBA" id="ARBA00022741"/>
    </source>
</evidence>
<dbReference type="Gene3D" id="1.20.1560.10">
    <property type="entry name" value="ABC transporter type 1, transmembrane domain"/>
    <property type="match status" value="2"/>
</dbReference>
<dbReference type="PROSITE" id="PS00211">
    <property type="entry name" value="ABC_TRANSPORTER_1"/>
    <property type="match status" value="1"/>
</dbReference>
<feature type="transmembrane region" description="Helical" evidence="11">
    <location>
        <begin position="465"/>
        <end position="484"/>
    </location>
</feature>
<dbReference type="PROSITE" id="PS50893">
    <property type="entry name" value="ABC_TRANSPORTER_2"/>
    <property type="match status" value="1"/>
</dbReference>
<evidence type="ECO:0000256" key="1">
    <source>
        <dbReference type="ARBA" id="ARBA00004141"/>
    </source>
</evidence>
<feature type="transmembrane region" description="Helical" evidence="11">
    <location>
        <begin position="365"/>
        <end position="393"/>
    </location>
</feature>
<evidence type="ECO:0000259" key="13">
    <source>
        <dbReference type="PROSITE" id="PS50929"/>
    </source>
</evidence>
<dbReference type="InterPro" id="IPR027417">
    <property type="entry name" value="P-loop_NTPase"/>
</dbReference>
<organism evidence="14 15">
    <name type="scientific">Ensete ventricosum</name>
    <name type="common">Abyssinian banana</name>
    <name type="synonym">Musa ensete</name>
    <dbReference type="NCBI Taxonomy" id="4639"/>
    <lineage>
        <taxon>Eukaryota</taxon>
        <taxon>Viridiplantae</taxon>
        <taxon>Streptophyta</taxon>
        <taxon>Embryophyta</taxon>
        <taxon>Tracheophyta</taxon>
        <taxon>Spermatophyta</taxon>
        <taxon>Magnoliopsida</taxon>
        <taxon>Liliopsida</taxon>
        <taxon>Zingiberales</taxon>
        <taxon>Musaceae</taxon>
        <taxon>Ensete</taxon>
    </lineage>
</organism>
<feature type="domain" description="ABC transmembrane type-1" evidence="13">
    <location>
        <begin position="240"/>
        <end position="521"/>
    </location>
</feature>
<keyword evidence="3" id="KW-0813">Transport</keyword>
<evidence type="ECO:0000256" key="2">
    <source>
        <dbReference type="ARBA" id="ARBA00009726"/>
    </source>
</evidence>
<feature type="domain" description="ABC transporter" evidence="12">
    <location>
        <begin position="555"/>
        <end position="785"/>
    </location>
</feature>
<dbReference type="InterPro" id="IPR044746">
    <property type="entry name" value="ABCC_6TM_D1"/>
</dbReference>
<dbReference type="InterPro" id="IPR036640">
    <property type="entry name" value="ABC1_TM_sf"/>
</dbReference>
<dbReference type="InterPro" id="IPR003593">
    <property type="entry name" value="AAA+_ATPase"/>
</dbReference>
<comment type="caution">
    <text evidence="14">The sequence shown here is derived from an EMBL/GenBank/DDBJ whole genome shotgun (WGS) entry which is preliminary data.</text>
</comment>
<feature type="transmembrane region" description="Helical" evidence="11">
    <location>
        <begin position="239"/>
        <end position="264"/>
    </location>
</feature>
<evidence type="ECO:0000256" key="10">
    <source>
        <dbReference type="SAM" id="MobiDB-lite"/>
    </source>
</evidence>
<evidence type="ECO:0008006" key="16">
    <source>
        <dbReference type="Google" id="ProtNLM"/>
    </source>
</evidence>
<dbReference type="Proteomes" id="UP000287651">
    <property type="component" value="Unassembled WGS sequence"/>
</dbReference>
<keyword evidence="4 11" id="KW-0812">Transmembrane</keyword>
<gene>
    <name evidence="14" type="ORF">B296_00022458</name>
</gene>
<evidence type="ECO:0000256" key="4">
    <source>
        <dbReference type="ARBA" id="ARBA00022692"/>
    </source>
</evidence>
<keyword evidence="5" id="KW-0677">Repeat</keyword>
<name>A0A426ZEN8_ENSVE</name>